<organism evidence="3 4">
    <name type="scientific">Phocaeicola intestinalis</name>
    <dbReference type="NCBI Taxonomy" id="2762212"/>
    <lineage>
        <taxon>Bacteria</taxon>
        <taxon>Pseudomonadati</taxon>
        <taxon>Bacteroidota</taxon>
        <taxon>Bacteroidia</taxon>
        <taxon>Bacteroidales</taxon>
        <taxon>Bacteroidaceae</taxon>
        <taxon>Phocaeicola</taxon>
    </lineage>
</organism>
<proteinExistence type="predicted"/>
<sequence>MATKTFEGLKQLAIQIRDEKTNKQNTATRIGTQMLEHLDKLEQDYYDKTATDEELKERDEKLTELESKLVILDNEEPITFDEAISKIKNKQENMIITFNKLNVGTISYQLLDINNSNSERSWVRFNSGFRLGYVDTSLELKNSTTADYTYHYNIVPVIKGNKYRIEYKDSQYNNIVAVVAGYDSELNKFTKIYIQGIGNAGLISKEFVADDDYIAISVNSEEEFYSLTNISREPTQLSYDFGYTNQMLENVIGSFDLVDRIKGVKVSLNGRNYEFIDNSLDNWNNILTSWAIKKNNNNFFLGYYKPNLSKVDSGGGYDNYCNGVISIEPNNYYKLSYTSDQYASSVAIISETEDGISPTKCISVGKNLIGQDSLIFKASTNKIIVCIKTDSEYTLEKIDICQIDLSHYSKKTGSNRTNKEYDELAYEGDYKTIEKIPIIRGHFYLVKFKGETYSKLVSIVSPLDSYGNILGTQIRGRANDNDINTATFKAITDEISLSFPYNYIELYDLGCELTFDTIVLFGDSITEEWNTTSGDYVNRVKAKFNCNNVVKKGFGGYTLAGEDSSTSLPGKVSEVVAENPQLILLLAGTNDFGKNRTLGAYTDEANANGTTCAGLKYIIDYIMKNSDANILYCTPLPRAGDTTNMYKYVYELMKTIYTYKVDNPNFADRIMVLDGYSYAMFDTVKEKSADTRLYTTDGLHLSYIGYERLTDLQKTAVINNLKGNYYSAA</sequence>
<dbReference type="InterPro" id="IPR013830">
    <property type="entry name" value="SGNH_hydro"/>
</dbReference>
<evidence type="ECO:0000256" key="1">
    <source>
        <dbReference type="SAM" id="Coils"/>
    </source>
</evidence>
<comment type="caution">
    <text evidence="3">The sequence shown here is derived from an EMBL/GenBank/DDBJ whole genome shotgun (WGS) entry which is preliminary data.</text>
</comment>
<feature type="coiled-coil region" evidence="1">
    <location>
        <begin position="48"/>
        <end position="75"/>
    </location>
</feature>
<dbReference type="Gene3D" id="3.40.50.1110">
    <property type="entry name" value="SGNH hydrolase"/>
    <property type="match status" value="1"/>
</dbReference>
<gene>
    <name evidence="3" type="ORF">H9625_13100</name>
</gene>
<evidence type="ECO:0000313" key="3">
    <source>
        <dbReference type="EMBL" id="MBD8041357.1"/>
    </source>
</evidence>
<evidence type="ECO:0000259" key="2">
    <source>
        <dbReference type="Pfam" id="PF13472"/>
    </source>
</evidence>
<dbReference type="RefSeq" id="WP_191764749.1">
    <property type="nucleotide sequence ID" value="NZ_JACSPP010000048.1"/>
</dbReference>
<dbReference type="InterPro" id="IPR051532">
    <property type="entry name" value="Ester_Hydrolysis_Enzymes"/>
</dbReference>
<dbReference type="PANTHER" id="PTHR30383">
    <property type="entry name" value="THIOESTERASE 1/PROTEASE 1/LYSOPHOSPHOLIPASE L1"/>
    <property type="match status" value="1"/>
</dbReference>
<name>A0ABR8YB11_9BACT</name>
<keyword evidence="4" id="KW-1185">Reference proteome</keyword>
<protein>
    <submittedName>
        <fullName evidence="3">SGNH/GDSL hydrolase family protein</fullName>
    </submittedName>
</protein>
<keyword evidence="1" id="KW-0175">Coiled coil</keyword>
<evidence type="ECO:0000313" key="4">
    <source>
        <dbReference type="Proteomes" id="UP000620874"/>
    </source>
</evidence>
<dbReference type="CDD" id="cd00229">
    <property type="entry name" value="SGNH_hydrolase"/>
    <property type="match status" value="1"/>
</dbReference>
<dbReference type="EMBL" id="JACSPP010000048">
    <property type="protein sequence ID" value="MBD8041357.1"/>
    <property type="molecule type" value="Genomic_DNA"/>
</dbReference>
<dbReference type="PANTHER" id="PTHR30383:SF5">
    <property type="entry name" value="SGNH HYDROLASE-TYPE ESTERASE DOMAIN-CONTAINING PROTEIN"/>
    <property type="match status" value="1"/>
</dbReference>
<feature type="domain" description="SGNH hydrolase-type esterase" evidence="2">
    <location>
        <begin position="520"/>
        <end position="708"/>
    </location>
</feature>
<dbReference type="Proteomes" id="UP000620874">
    <property type="component" value="Unassembled WGS sequence"/>
</dbReference>
<dbReference type="InterPro" id="IPR036514">
    <property type="entry name" value="SGNH_hydro_sf"/>
</dbReference>
<accession>A0ABR8YB11</accession>
<reference evidence="3 4" key="1">
    <citation type="submission" date="2020-08" db="EMBL/GenBank/DDBJ databases">
        <title>A Genomic Blueprint of the Chicken Gut Microbiome.</title>
        <authorList>
            <person name="Gilroy R."/>
            <person name="Ravi A."/>
            <person name="Getino M."/>
            <person name="Pursley I."/>
            <person name="Horton D.L."/>
            <person name="Alikhan N.-F."/>
            <person name="Baker D."/>
            <person name="Gharbi K."/>
            <person name="Hall N."/>
            <person name="Watson M."/>
            <person name="Adriaenssens E.M."/>
            <person name="Foster-Nyarko E."/>
            <person name="Jarju S."/>
            <person name="Secka A."/>
            <person name="Antonio M."/>
            <person name="Oren A."/>
            <person name="Chaudhuri R."/>
            <person name="La Ragione R.M."/>
            <person name="Hildebrand F."/>
            <person name="Pallen M.J."/>
        </authorList>
    </citation>
    <scope>NUCLEOTIDE SEQUENCE [LARGE SCALE GENOMIC DNA]</scope>
    <source>
        <strain evidence="3 4">Sa1CVN1</strain>
    </source>
</reference>
<keyword evidence="3" id="KW-0378">Hydrolase</keyword>
<dbReference type="Pfam" id="PF13472">
    <property type="entry name" value="Lipase_GDSL_2"/>
    <property type="match status" value="1"/>
</dbReference>
<dbReference type="SUPFAM" id="SSF52266">
    <property type="entry name" value="SGNH hydrolase"/>
    <property type="match status" value="1"/>
</dbReference>
<dbReference type="GO" id="GO:0016787">
    <property type="term" value="F:hydrolase activity"/>
    <property type="evidence" value="ECO:0007669"/>
    <property type="project" value="UniProtKB-KW"/>
</dbReference>